<dbReference type="EMBL" id="JABBWM010000028">
    <property type="protein sequence ID" value="KAG2108173.1"/>
    <property type="molecule type" value="Genomic_DNA"/>
</dbReference>
<feature type="region of interest" description="Disordered" evidence="1">
    <location>
        <begin position="177"/>
        <end position="196"/>
    </location>
</feature>
<comment type="caution">
    <text evidence="3">The sequence shown here is derived from an EMBL/GenBank/DDBJ whole genome shotgun (WGS) entry which is preliminary data.</text>
</comment>
<feature type="chain" id="PRO_5040344725" evidence="2">
    <location>
        <begin position="29"/>
        <end position="247"/>
    </location>
</feature>
<dbReference type="AlphaFoldDB" id="A0A9P7JTZ7"/>
<evidence type="ECO:0000256" key="2">
    <source>
        <dbReference type="SAM" id="SignalP"/>
    </source>
</evidence>
<proteinExistence type="predicted"/>
<organism evidence="3 4">
    <name type="scientific">Suillus discolor</name>
    <dbReference type="NCBI Taxonomy" id="1912936"/>
    <lineage>
        <taxon>Eukaryota</taxon>
        <taxon>Fungi</taxon>
        <taxon>Dikarya</taxon>
        <taxon>Basidiomycota</taxon>
        <taxon>Agaricomycotina</taxon>
        <taxon>Agaricomycetes</taxon>
        <taxon>Agaricomycetidae</taxon>
        <taxon>Boletales</taxon>
        <taxon>Suillineae</taxon>
        <taxon>Suillaceae</taxon>
        <taxon>Suillus</taxon>
    </lineage>
</organism>
<reference evidence="3" key="1">
    <citation type="journal article" date="2020" name="New Phytol.">
        <title>Comparative genomics reveals dynamic genome evolution in host specialist ectomycorrhizal fungi.</title>
        <authorList>
            <person name="Lofgren L.A."/>
            <person name="Nguyen N.H."/>
            <person name="Vilgalys R."/>
            <person name="Ruytinx J."/>
            <person name="Liao H.L."/>
            <person name="Branco S."/>
            <person name="Kuo A."/>
            <person name="LaButti K."/>
            <person name="Lipzen A."/>
            <person name="Andreopoulos W."/>
            <person name="Pangilinan J."/>
            <person name="Riley R."/>
            <person name="Hundley H."/>
            <person name="Na H."/>
            <person name="Barry K."/>
            <person name="Grigoriev I.V."/>
            <person name="Stajich J.E."/>
            <person name="Kennedy P.G."/>
        </authorList>
    </citation>
    <scope>NUCLEOTIDE SEQUENCE</scope>
    <source>
        <strain evidence="3">FC423</strain>
    </source>
</reference>
<gene>
    <name evidence="3" type="ORF">F5147DRAFT_652900</name>
</gene>
<sequence>MIIMEAWEGLYFILHMLLFCAAEICGHSNPVMQKIITLSDWSTVNMDDLYITGHLQFIKTVRYQCMDHSALAPMPASTVSASQLLVIAARLPTVMVLVEVMGVLDSFNLFVASTKYKVQHLKIERENIVEELLKDLNGMLKWCIEILGEGRNKEKDKQRARTYVKLRILRNMIEEKQNESEGRENEKTSKQCGVKTQVSTLHHRPREFLRGKLVDVKFLAQAFKPIYNTLKAYIQDHIYMDIELSKR</sequence>
<evidence type="ECO:0000313" key="4">
    <source>
        <dbReference type="Proteomes" id="UP000823399"/>
    </source>
</evidence>
<protein>
    <submittedName>
        <fullName evidence="3">Uncharacterized protein</fullName>
    </submittedName>
</protein>
<name>A0A9P7JTZ7_9AGAM</name>
<feature type="compositionally biased region" description="Basic and acidic residues" evidence="1">
    <location>
        <begin position="177"/>
        <end position="189"/>
    </location>
</feature>
<accession>A0A9P7JTZ7</accession>
<dbReference type="GeneID" id="64695952"/>
<evidence type="ECO:0000313" key="3">
    <source>
        <dbReference type="EMBL" id="KAG2108173.1"/>
    </source>
</evidence>
<keyword evidence="2" id="KW-0732">Signal</keyword>
<evidence type="ECO:0000256" key="1">
    <source>
        <dbReference type="SAM" id="MobiDB-lite"/>
    </source>
</evidence>
<dbReference type="RefSeq" id="XP_041292692.1">
    <property type="nucleotide sequence ID" value="XM_041433693.1"/>
</dbReference>
<keyword evidence="4" id="KW-1185">Reference proteome</keyword>
<dbReference type="Proteomes" id="UP000823399">
    <property type="component" value="Unassembled WGS sequence"/>
</dbReference>
<feature type="signal peptide" evidence="2">
    <location>
        <begin position="1"/>
        <end position="28"/>
    </location>
</feature>